<dbReference type="InterPro" id="IPR050950">
    <property type="entry name" value="HTH-type_LysR_regulators"/>
</dbReference>
<feature type="domain" description="HTH lysR-type" evidence="5">
    <location>
        <begin position="1"/>
        <end position="57"/>
    </location>
</feature>
<evidence type="ECO:0000313" key="6">
    <source>
        <dbReference type="EMBL" id="MEN2745754.1"/>
    </source>
</evidence>
<evidence type="ECO:0000256" key="3">
    <source>
        <dbReference type="ARBA" id="ARBA00023125"/>
    </source>
</evidence>
<accession>A0ABU9X2S2</accession>
<dbReference type="Gene3D" id="3.40.190.290">
    <property type="match status" value="1"/>
</dbReference>
<comment type="caution">
    <text evidence="6">The sequence shown here is derived from an EMBL/GenBank/DDBJ whole genome shotgun (WGS) entry which is preliminary data.</text>
</comment>
<proteinExistence type="inferred from homology"/>
<dbReference type="PANTHER" id="PTHR30419:SF31">
    <property type="entry name" value="BLR3139 PROTEIN"/>
    <property type="match status" value="1"/>
</dbReference>
<dbReference type="Pfam" id="PF03466">
    <property type="entry name" value="LysR_substrate"/>
    <property type="match status" value="1"/>
</dbReference>
<comment type="similarity">
    <text evidence="1">Belongs to the LysR transcriptional regulatory family.</text>
</comment>
<dbReference type="InterPro" id="IPR005119">
    <property type="entry name" value="LysR_subst-bd"/>
</dbReference>
<evidence type="ECO:0000256" key="2">
    <source>
        <dbReference type="ARBA" id="ARBA00023015"/>
    </source>
</evidence>
<keyword evidence="2" id="KW-0805">Transcription regulation</keyword>
<evidence type="ECO:0000259" key="5">
    <source>
        <dbReference type="PROSITE" id="PS50931"/>
    </source>
</evidence>
<evidence type="ECO:0000256" key="1">
    <source>
        <dbReference type="ARBA" id="ARBA00009437"/>
    </source>
</evidence>
<sequence>MLFRQLEYFVALAREKHFARAAAACYVSQPTLSEAIRKLEHELDVPLVRRGRAFEGLTPEGERLVARARRLLADHDALKDEAASLRTGLTGELRLGVVPAAAGTVALLSDPFCADHPLASVRLETSLRSAEIAQRIRAFELDAGLVHPDGLDTEGLAVLPLYEERQVLVAGSDLLPDPPERLDWADAAELPLCLLSSGMQGRQVVDDAFAARGLGAVPRLEADSVVTLMAHVGTGCWASILPSSWLRTLPPPPGARVVALDGPATTATVALVIGGGPSASLMARALAGTARAVRVTGPLAQLSNPGPGQGEP</sequence>
<reference evidence="6 7" key="1">
    <citation type="submission" date="2024-05" db="EMBL/GenBank/DDBJ databases">
        <title>Sinomonas sp. nov., isolated from a waste landfill.</title>
        <authorList>
            <person name="Zhao Y."/>
        </authorList>
    </citation>
    <scope>NUCLEOTIDE SEQUENCE [LARGE SCALE GENOMIC DNA]</scope>
    <source>
        <strain evidence="6 7">CCTCC AB2014300</strain>
    </source>
</reference>
<dbReference type="PANTHER" id="PTHR30419">
    <property type="entry name" value="HTH-TYPE TRANSCRIPTIONAL REGULATOR YBHD"/>
    <property type="match status" value="1"/>
</dbReference>
<dbReference type="PRINTS" id="PR00039">
    <property type="entry name" value="HTHLYSR"/>
</dbReference>
<keyword evidence="4" id="KW-0804">Transcription</keyword>
<dbReference type="Gene3D" id="1.10.10.10">
    <property type="entry name" value="Winged helix-like DNA-binding domain superfamily/Winged helix DNA-binding domain"/>
    <property type="match status" value="1"/>
</dbReference>
<dbReference type="SUPFAM" id="SSF46785">
    <property type="entry name" value="Winged helix' DNA-binding domain"/>
    <property type="match status" value="1"/>
</dbReference>
<evidence type="ECO:0000256" key="4">
    <source>
        <dbReference type="ARBA" id="ARBA00023163"/>
    </source>
</evidence>
<evidence type="ECO:0000313" key="7">
    <source>
        <dbReference type="Proteomes" id="UP001422074"/>
    </source>
</evidence>
<dbReference type="Proteomes" id="UP001422074">
    <property type="component" value="Unassembled WGS sequence"/>
</dbReference>
<dbReference type="RefSeq" id="WP_345886296.1">
    <property type="nucleotide sequence ID" value="NZ_JBDFRB010000017.1"/>
</dbReference>
<gene>
    <name evidence="6" type="ORF">ABCQ75_14595</name>
</gene>
<keyword evidence="3" id="KW-0238">DNA-binding</keyword>
<dbReference type="CDD" id="cd05466">
    <property type="entry name" value="PBP2_LTTR_substrate"/>
    <property type="match status" value="1"/>
</dbReference>
<dbReference type="InterPro" id="IPR000847">
    <property type="entry name" value="LysR_HTH_N"/>
</dbReference>
<protein>
    <submittedName>
        <fullName evidence="6">LysR family transcriptional regulator</fullName>
    </submittedName>
</protein>
<dbReference type="InterPro" id="IPR036388">
    <property type="entry name" value="WH-like_DNA-bd_sf"/>
</dbReference>
<name>A0ABU9X2S2_9MICC</name>
<keyword evidence="7" id="KW-1185">Reference proteome</keyword>
<dbReference type="InterPro" id="IPR036390">
    <property type="entry name" value="WH_DNA-bd_sf"/>
</dbReference>
<dbReference type="Pfam" id="PF00126">
    <property type="entry name" value="HTH_1"/>
    <property type="match status" value="1"/>
</dbReference>
<dbReference type="EMBL" id="JBDFRB010000017">
    <property type="protein sequence ID" value="MEN2745754.1"/>
    <property type="molecule type" value="Genomic_DNA"/>
</dbReference>
<dbReference type="SUPFAM" id="SSF53850">
    <property type="entry name" value="Periplasmic binding protein-like II"/>
    <property type="match status" value="1"/>
</dbReference>
<organism evidence="6 7">
    <name type="scientific">Sinomonas halotolerans</name>
    <dbReference type="NCBI Taxonomy" id="1644133"/>
    <lineage>
        <taxon>Bacteria</taxon>
        <taxon>Bacillati</taxon>
        <taxon>Actinomycetota</taxon>
        <taxon>Actinomycetes</taxon>
        <taxon>Micrococcales</taxon>
        <taxon>Micrococcaceae</taxon>
        <taxon>Sinomonas</taxon>
    </lineage>
</organism>
<dbReference type="PROSITE" id="PS50931">
    <property type="entry name" value="HTH_LYSR"/>
    <property type="match status" value="1"/>
</dbReference>